<evidence type="ECO:0000313" key="1">
    <source>
        <dbReference type="EMBL" id="NDV72993.1"/>
    </source>
</evidence>
<accession>A0A6B2MCD0</accession>
<organism evidence="1">
    <name type="scientific">Burkholderia cenocepacia</name>
    <dbReference type="NCBI Taxonomy" id="95486"/>
    <lineage>
        <taxon>Bacteria</taxon>
        <taxon>Pseudomonadati</taxon>
        <taxon>Pseudomonadota</taxon>
        <taxon>Betaproteobacteria</taxon>
        <taxon>Burkholderiales</taxon>
        <taxon>Burkholderiaceae</taxon>
        <taxon>Burkholderia</taxon>
        <taxon>Burkholderia cepacia complex</taxon>
    </lineage>
</organism>
<sequence length="159" mass="17742">MAALPDAIKVYITQSLACFDTISRVAKAVREEFGVEVSPQQCERYDPTKRAGSTLSQKYREIFERTREEFLKDTSRIGVAHRAVRLRKLDRAVGIAEQRGNIPLMAQLLEQAAKEAGDAFTNRHRLEHTGKEGGPITAISTVTNDPQEAAKIYAKLMNP</sequence>
<reference evidence="1" key="1">
    <citation type="submission" date="2019-11" db="EMBL/GenBank/DDBJ databases">
        <title>Burkholderia cenocepacia CF.</title>
        <authorList>
            <person name="Vianna E.F."/>
            <person name="Marques E.A."/>
            <person name="Albano R.M."/>
            <person name="Leao R.S."/>
        </authorList>
    </citation>
    <scope>NUCLEOTIDE SEQUENCE</scope>
    <source>
        <strain evidence="1">MS-2140</strain>
    </source>
</reference>
<dbReference type="Pfam" id="PF10045">
    <property type="entry name" value="DUF2280"/>
    <property type="match status" value="1"/>
</dbReference>
<dbReference type="EMBL" id="JAAEAM010000012">
    <property type="protein sequence ID" value="NDV72993.1"/>
    <property type="molecule type" value="Genomic_DNA"/>
</dbReference>
<dbReference type="AlphaFoldDB" id="A0A6B2MCD0"/>
<name>A0A6B2MCD0_9BURK</name>
<comment type="caution">
    <text evidence="1">The sequence shown here is derived from an EMBL/GenBank/DDBJ whole genome shotgun (WGS) entry which is preliminary data.</text>
</comment>
<proteinExistence type="predicted"/>
<dbReference type="RefSeq" id="WP_163123761.1">
    <property type="nucleotide sequence ID" value="NZ_JAAEAM010000012.1"/>
</dbReference>
<protein>
    <submittedName>
        <fullName evidence="1">DUF2280 domain-containing protein</fullName>
    </submittedName>
</protein>
<gene>
    <name evidence="1" type="ORF">GFJ35_12990</name>
</gene>
<dbReference type="InterPro" id="IPR018738">
    <property type="entry name" value="DUF2280"/>
</dbReference>